<keyword evidence="1" id="KW-0488">Methylation</keyword>
<dbReference type="PRINTS" id="PR00813">
    <property type="entry name" value="BCTERIALGSPG"/>
</dbReference>
<evidence type="ECO:0000256" key="1">
    <source>
        <dbReference type="ARBA" id="ARBA00022481"/>
    </source>
</evidence>
<gene>
    <name evidence="2" type="ORF">SAMN05216402_0973</name>
</gene>
<reference evidence="2 3" key="1">
    <citation type="submission" date="2016-10" db="EMBL/GenBank/DDBJ databases">
        <authorList>
            <person name="Varghese N."/>
            <person name="Submissions S."/>
        </authorList>
    </citation>
    <scope>NUCLEOTIDE SEQUENCE [LARGE SCALE GENOMIC DNA]</scope>
    <source>
        <strain evidence="2 3">Nl1</strain>
    </source>
</reference>
<evidence type="ECO:0000313" key="2">
    <source>
        <dbReference type="EMBL" id="SDQ46821.1"/>
    </source>
</evidence>
<dbReference type="EMBL" id="FNKY01000001">
    <property type="protein sequence ID" value="SDQ46821.1"/>
    <property type="molecule type" value="Genomic_DNA"/>
</dbReference>
<dbReference type="RefSeq" id="WP_074631070.1">
    <property type="nucleotide sequence ID" value="NZ_FNKY01000001.1"/>
</dbReference>
<accession>A0ABY0T926</accession>
<dbReference type="NCBIfam" id="TIGR02532">
    <property type="entry name" value="IV_pilin_GFxxxE"/>
    <property type="match status" value="1"/>
</dbReference>
<dbReference type="InterPro" id="IPR045584">
    <property type="entry name" value="Pilin-like"/>
</dbReference>
<sequence>MGRAFPGFTLIELLVVLAILMLLLTVAAPRYFSGVDRAKEAALKQNLTVMREAVDKFYGDQARYPHTLEELAERKYIRSIPVDPVTESATTWVIVPPSDDTPGGVYDLHSGAPGAAMDGSSYGDW</sequence>
<dbReference type="InterPro" id="IPR000983">
    <property type="entry name" value="Bac_GSPG_pilin"/>
</dbReference>
<dbReference type="InterPro" id="IPR012902">
    <property type="entry name" value="N_methyl_site"/>
</dbReference>
<dbReference type="Gene3D" id="3.30.700.10">
    <property type="entry name" value="Glycoprotein, Type 4 Pilin"/>
    <property type="match status" value="1"/>
</dbReference>
<proteinExistence type="predicted"/>
<keyword evidence="3" id="KW-1185">Reference proteome</keyword>
<comment type="caution">
    <text evidence="2">The sequence shown here is derived from an EMBL/GenBank/DDBJ whole genome shotgun (WGS) entry which is preliminary data.</text>
</comment>
<name>A0ABY0T926_9PROT</name>
<evidence type="ECO:0000313" key="3">
    <source>
        <dbReference type="Proteomes" id="UP000183471"/>
    </source>
</evidence>
<dbReference type="Proteomes" id="UP000183471">
    <property type="component" value="Unassembled WGS sequence"/>
</dbReference>
<dbReference type="Pfam" id="PF07963">
    <property type="entry name" value="N_methyl"/>
    <property type="match status" value="1"/>
</dbReference>
<organism evidence="2 3">
    <name type="scientific">Nitrosospira multiformis</name>
    <dbReference type="NCBI Taxonomy" id="1231"/>
    <lineage>
        <taxon>Bacteria</taxon>
        <taxon>Pseudomonadati</taxon>
        <taxon>Pseudomonadota</taxon>
        <taxon>Betaproteobacteria</taxon>
        <taxon>Nitrosomonadales</taxon>
        <taxon>Nitrosomonadaceae</taxon>
        <taxon>Nitrosospira</taxon>
    </lineage>
</organism>
<protein>
    <submittedName>
        <fullName evidence="2">Type II secretion system protein G (GspG)</fullName>
    </submittedName>
</protein>
<dbReference type="SUPFAM" id="SSF54523">
    <property type="entry name" value="Pili subunits"/>
    <property type="match status" value="1"/>
</dbReference>